<evidence type="ECO:0008006" key="3">
    <source>
        <dbReference type="Google" id="ProtNLM"/>
    </source>
</evidence>
<dbReference type="OrthoDB" id="7340056at2759"/>
<sequence>MVSEKKYPWIARVVHSKRALVPHMCTAVCIDEAVFITAARCIYTLKVNYTRVFYMSKKLNVKAFVLPSEPTKQLFDDIGFLVTDTRTFKGMWAVIELFDSVNRTDELFKWFGDLEKYGNMDFKVVGYAMKKGIHKIKAPEIQFNLTELNVVVSIDLCPSILTYYGKIKGFNVPCYHSCSVQQFQKSLEKCFNYHGVEGGALYDTISNKLLGVATWGAYFAKWELPVGFAVVNSINFFKDLTCARRIRDDNVSLIKKGYYQNLCDENA</sequence>
<dbReference type="Gene3D" id="2.40.10.10">
    <property type="entry name" value="Trypsin-like serine proteases"/>
    <property type="match status" value="2"/>
</dbReference>
<keyword evidence="2" id="KW-1185">Reference proteome</keyword>
<evidence type="ECO:0000313" key="2">
    <source>
        <dbReference type="Proteomes" id="UP001154114"/>
    </source>
</evidence>
<gene>
    <name evidence="1" type="ORF">CINC_LOCUS8381</name>
</gene>
<protein>
    <recommendedName>
        <fullName evidence="3">Peptidase S1 domain-containing protein</fullName>
    </recommendedName>
</protein>
<name>A0A9P0BYS7_CHRIL</name>
<reference evidence="1" key="1">
    <citation type="submission" date="2021-12" db="EMBL/GenBank/DDBJ databases">
        <authorList>
            <person name="King R."/>
        </authorList>
    </citation>
    <scope>NUCLEOTIDE SEQUENCE</scope>
</reference>
<dbReference type="SUPFAM" id="SSF50494">
    <property type="entry name" value="Trypsin-like serine proteases"/>
    <property type="match status" value="1"/>
</dbReference>
<dbReference type="EMBL" id="LR824029">
    <property type="protein sequence ID" value="CAH0598724.1"/>
    <property type="molecule type" value="Genomic_DNA"/>
</dbReference>
<evidence type="ECO:0000313" key="1">
    <source>
        <dbReference type="EMBL" id="CAH0598724.1"/>
    </source>
</evidence>
<dbReference type="AlphaFoldDB" id="A0A9P0BYS7"/>
<proteinExistence type="predicted"/>
<dbReference type="Proteomes" id="UP001154114">
    <property type="component" value="Chromosome 26"/>
</dbReference>
<dbReference type="InterPro" id="IPR043504">
    <property type="entry name" value="Peptidase_S1_PA_chymotrypsin"/>
</dbReference>
<dbReference type="InterPro" id="IPR009003">
    <property type="entry name" value="Peptidase_S1_PA"/>
</dbReference>
<accession>A0A9P0BYS7</accession>
<organism evidence="1 2">
    <name type="scientific">Chrysodeixis includens</name>
    <name type="common">Soybean looper</name>
    <name type="synonym">Pseudoplusia includens</name>
    <dbReference type="NCBI Taxonomy" id="689277"/>
    <lineage>
        <taxon>Eukaryota</taxon>
        <taxon>Metazoa</taxon>
        <taxon>Ecdysozoa</taxon>
        <taxon>Arthropoda</taxon>
        <taxon>Hexapoda</taxon>
        <taxon>Insecta</taxon>
        <taxon>Pterygota</taxon>
        <taxon>Neoptera</taxon>
        <taxon>Endopterygota</taxon>
        <taxon>Lepidoptera</taxon>
        <taxon>Glossata</taxon>
        <taxon>Ditrysia</taxon>
        <taxon>Noctuoidea</taxon>
        <taxon>Noctuidae</taxon>
        <taxon>Plusiinae</taxon>
        <taxon>Chrysodeixis</taxon>
    </lineage>
</organism>